<dbReference type="RefSeq" id="WP_061133690.1">
    <property type="nucleotide sequence ID" value="NZ_FCNX02000002.1"/>
</dbReference>
<gene>
    <name evidence="1" type="ORF">AWB77_01205</name>
</gene>
<protein>
    <recommendedName>
        <fullName evidence="3">RNA polymerase factor sigma-32</fullName>
    </recommendedName>
</protein>
<dbReference type="InterPro" id="IPR016755">
    <property type="entry name" value="UCP019302"/>
</dbReference>
<dbReference type="Proteomes" id="UP000054903">
    <property type="component" value="Unassembled WGS sequence"/>
</dbReference>
<keyword evidence="2" id="KW-1185">Reference proteome</keyword>
<dbReference type="AlphaFoldDB" id="A0A157ZX50"/>
<dbReference type="PIRSF" id="PIRSF019302">
    <property type="entry name" value="UCP019302"/>
    <property type="match status" value="1"/>
</dbReference>
<comment type="caution">
    <text evidence="1">The sequence shown here is derived from an EMBL/GenBank/DDBJ whole genome shotgun (WGS) entry which is preliminary data.</text>
</comment>
<evidence type="ECO:0000313" key="2">
    <source>
        <dbReference type="Proteomes" id="UP000054903"/>
    </source>
</evidence>
<reference evidence="1" key="1">
    <citation type="submission" date="2016-01" db="EMBL/GenBank/DDBJ databases">
        <authorList>
            <person name="Peeters C."/>
        </authorList>
    </citation>
    <scope>NUCLEOTIDE SEQUENCE</scope>
    <source>
        <strain evidence="1">LMG 29320</strain>
    </source>
</reference>
<dbReference type="Pfam" id="PF10084">
    <property type="entry name" value="DUF2322"/>
    <property type="match status" value="1"/>
</dbReference>
<name>A0A157ZX50_9BURK</name>
<proteinExistence type="predicted"/>
<dbReference type="EMBL" id="FCNX02000002">
    <property type="protein sequence ID" value="SAK50075.1"/>
    <property type="molecule type" value="Genomic_DNA"/>
</dbReference>
<evidence type="ECO:0008006" key="3">
    <source>
        <dbReference type="Google" id="ProtNLM"/>
    </source>
</evidence>
<organism evidence="1 2">
    <name type="scientific">Caballeronia fortuita</name>
    <dbReference type="NCBI Taxonomy" id="1777138"/>
    <lineage>
        <taxon>Bacteria</taxon>
        <taxon>Pseudomonadati</taxon>
        <taxon>Pseudomonadota</taxon>
        <taxon>Betaproteobacteria</taxon>
        <taxon>Burkholderiales</taxon>
        <taxon>Burkholderiaceae</taxon>
        <taxon>Caballeronia</taxon>
    </lineage>
</organism>
<dbReference type="OrthoDB" id="7596112at2"/>
<sequence>MIQPSSVFKDNLAQLPAIDGIERVDLIDAKGDVVSSIENKPGKQGSVAVYNYLKQMFGALDTRAAQHGLAVFAEHTIDARNRPGAHPNVDRLIGIVEGGEGLRVEVVRAG</sequence>
<dbReference type="STRING" id="1777138.AWB77_01205"/>
<accession>A0A157ZX50</accession>
<evidence type="ECO:0000313" key="1">
    <source>
        <dbReference type="EMBL" id="SAK50075.1"/>
    </source>
</evidence>